<keyword evidence="3" id="KW-1185">Reference proteome</keyword>
<evidence type="ECO:0000256" key="1">
    <source>
        <dbReference type="SAM" id="SignalP"/>
    </source>
</evidence>
<proteinExistence type="predicted"/>
<dbReference type="Proteomes" id="UP001465755">
    <property type="component" value="Unassembled WGS sequence"/>
</dbReference>
<organism evidence="2 3">
    <name type="scientific">Symbiochloris irregularis</name>
    <dbReference type="NCBI Taxonomy" id="706552"/>
    <lineage>
        <taxon>Eukaryota</taxon>
        <taxon>Viridiplantae</taxon>
        <taxon>Chlorophyta</taxon>
        <taxon>core chlorophytes</taxon>
        <taxon>Trebouxiophyceae</taxon>
        <taxon>Trebouxiales</taxon>
        <taxon>Trebouxiaceae</taxon>
        <taxon>Symbiochloris</taxon>
    </lineage>
</organism>
<accession>A0AAW1NPC8</accession>
<keyword evidence="1" id="KW-0732">Signal</keyword>
<sequence length="134" mass="14537">MIAVTSTNFRAWSPCRHGTMAFWNGWLCLALAVLPIALAQSQTSSQSTSINGTGGFSLDNVLLCSVQPTEETFQSATQPEIWYIVATNFYGNNEYDIFALNVTSCAIIVLPVGQLAASDRGKLKRCAALTKKQI</sequence>
<name>A0AAW1NPC8_9CHLO</name>
<comment type="caution">
    <text evidence="2">The sequence shown here is derived from an EMBL/GenBank/DDBJ whole genome shotgun (WGS) entry which is preliminary data.</text>
</comment>
<dbReference type="AlphaFoldDB" id="A0AAW1NPC8"/>
<feature type="chain" id="PRO_5043957232" evidence="1">
    <location>
        <begin position="40"/>
        <end position="134"/>
    </location>
</feature>
<evidence type="ECO:0000313" key="2">
    <source>
        <dbReference type="EMBL" id="KAK9789972.1"/>
    </source>
</evidence>
<gene>
    <name evidence="2" type="ORF">WJX73_010489</name>
</gene>
<evidence type="ECO:0000313" key="3">
    <source>
        <dbReference type="Proteomes" id="UP001465755"/>
    </source>
</evidence>
<reference evidence="2 3" key="1">
    <citation type="journal article" date="2024" name="Nat. Commun.">
        <title>Phylogenomics reveals the evolutionary origins of lichenization in chlorophyte algae.</title>
        <authorList>
            <person name="Puginier C."/>
            <person name="Libourel C."/>
            <person name="Otte J."/>
            <person name="Skaloud P."/>
            <person name="Haon M."/>
            <person name="Grisel S."/>
            <person name="Petersen M."/>
            <person name="Berrin J.G."/>
            <person name="Delaux P.M."/>
            <person name="Dal Grande F."/>
            <person name="Keller J."/>
        </authorList>
    </citation>
    <scope>NUCLEOTIDE SEQUENCE [LARGE SCALE GENOMIC DNA]</scope>
    <source>
        <strain evidence="2 3">SAG 2036</strain>
    </source>
</reference>
<dbReference type="EMBL" id="JALJOQ010000199">
    <property type="protein sequence ID" value="KAK9789972.1"/>
    <property type="molecule type" value="Genomic_DNA"/>
</dbReference>
<protein>
    <submittedName>
        <fullName evidence="2">Uncharacterized protein</fullName>
    </submittedName>
</protein>
<feature type="signal peptide" evidence="1">
    <location>
        <begin position="1"/>
        <end position="39"/>
    </location>
</feature>